<keyword evidence="7" id="KW-1185">Reference proteome</keyword>
<name>S2ZX19_9CORY</name>
<dbReference type="GO" id="GO:0051537">
    <property type="term" value="F:2 iron, 2 sulfur cluster binding"/>
    <property type="evidence" value="ECO:0007669"/>
    <property type="project" value="UniProtKB-KW"/>
</dbReference>
<gene>
    <name evidence="6" type="ORF">HMPREF1219_01773</name>
</gene>
<keyword evidence="3" id="KW-0408">Iron</keyword>
<evidence type="ECO:0000256" key="3">
    <source>
        <dbReference type="ARBA" id="ARBA00023004"/>
    </source>
</evidence>
<evidence type="ECO:0000256" key="2">
    <source>
        <dbReference type="ARBA" id="ARBA00022723"/>
    </source>
</evidence>
<dbReference type="Proteomes" id="UP000014408">
    <property type="component" value="Unassembled WGS sequence"/>
</dbReference>
<keyword evidence="1" id="KW-0001">2Fe-2S</keyword>
<sequence length="137" mass="14278">MEQRGLAYTKCMSENTSPKCSRRMFMLGTATTFAGALLVACGSKSANVSVDDVPVGSAVIVDGFIIAQPTAGNYVAYSQTCPHQGTPITKVEGDRVKCTKHGSEFSIVDGSVLNSPATKPLTQAQVSQDGNSLSVTS</sequence>
<dbReference type="CDD" id="cd03467">
    <property type="entry name" value="Rieske"/>
    <property type="match status" value="1"/>
</dbReference>
<dbReference type="EMBL" id="ATBY01000015">
    <property type="protein sequence ID" value="EPD68589.1"/>
    <property type="molecule type" value="Genomic_DNA"/>
</dbReference>
<dbReference type="GO" id="GO:0046872">
    <property type="term" value="F:metal ion binding"/>
    <property type="evidence" value="ECO:0007669"/>
    <property type="project" value="UniProtKB-KW"/>
</dbReference>
<evidence type="ECO:0000313" key="7">
    <source>
        <dbReference type="Proteomes" id="UP000014408"/>
    </source>
</evidence>
<evidence type="ECO:0000259" key="5">
    <source>
        <dbReference type="PROSITE" id="PS51296"/>
    </source>
</evidence>
<dbReference type="Gene3D" id="2.102.10.10">
    <property type="entry name" value="Rieske [2Fe-2S] iron-sulphur domain"/>
    <property type="match status" value="1"/>
</dbReference>
<reference evidence="6 7" key="1">
    <citation type="submission" date="2013-05" db="EMBL/GenBank/DDBJ databases">
        <title>The Genome Sequence of Corynebacterium pyruviciproducens 1773O (ATCC BAA-1742).</title>
        <authorList>
            <consortium name="The Broad Institute Genomics Platform"/>
            <person name="Earl A."/>
            <person name="Ward D."/>
            <person name="Feldgarden M."/>
            <person name="Gevers D."/>
            <person name="Tong J."/>
            <person name="Walker B."/>
            <person name="Young S."/>
            <person name="Zeng Q."/>
            <person name="Gargeya S."/>
            <person name="Fitzgerald M."/>
            <person name="Haas B."/>
            <person name="Abouelleil A."/>
            <person name="Allen A.W."/>
            <person name="Alvarado L."/>
            <person name="Arachchi H.M."/>
            <person name="Berlin A.M."/>
            <person name="Chapman S.B."/>
            <person name="Gainer-Dewar J."/>
            <person name="Goldberg J."/>
            <person name="Griggs A."/>
            <person name="Gujja S."/>
            <person name="Hansen M."/>
            <person name="Howarth C."/>
            <person name="Imamovic A."/>
            <person name="Ireland A."/>
            <person name="Larimer J."/>
            <person name="McCowan C."/>
            <person name="Murphy C."/>
            <person name="Pearson M."/>
            <person name="Poon T.W."/>
            <person name="Priest M."/>
            <person name="Roberts A."/>
            <person name="Saif S."/>
            <person name="Shea T."/>
            <person name="Sisk P."/>
            <person name="Sykes S."/>
            <person name="Wortman J."/>
            <person name="Nusbaum C."/>
            <person name="Birren B."/>
        </authorList>
    </citation>
    <scope>NUCLEOTIDE SEQUENCE [LARGE SCALE GENOMIC DNA]</scope>
    <source>
        <strain evidence="6 7">ATCC BAA-1742</strain>
    </source>
</reference>
<keyword evidence="4" id="KW-0411">Iron-sulfur</keyword>
<dbReference type="InterPro" id="IPR036922">
    <property type="entry name" value="Rieske_2Fe-2S_sf"/>
</dbReference>
<dbReference type="PATRIC" id="fig|1125779.3.peg.1723"/>
<evidence type="ECO:0000313" key="6">
    <source>
        <dbReference type="EMBL" id="EPD68589.1"/>
    </source>
</evidence>
<evidence type="ECO:0000256" key="4">
    <source>
        <dbReference type="ARBA" id="ARBA00023014"/>
    </source>
</evidence>
<dbReference type="InterPro" id="IPR017941">
    <property type="entry name" value="Rieske_2Fe-2S"/>
</dbReference>
<accession>S2ZX19</accession>
<organism evidence="6 7">
    <name type="scientific">Corynebacterium pyruviciproducens ATCC BAA-1742</name>
    <dbReference type="NCBI Taxonomy" id="1125779"/>
    <lineage>
        <taxon>Bacteria</taxon>
        <taxon>Bacillati</taxon>
        <taxon>Actinomycetota</taxon>
        <taxon>Actinomycetes</taxon>
        <taxon>Mycobacteriales</taxon>
        <taxon>Corynebacteriaceae</taxon>
        <taxon>Corynebacterium</taxon>
    </lineage>
</organism>
<comment type="caution">
    <text evidence="6">The sequence shown here is derived from an EMBL/GenBank/DDBJ whole genome shotgun (WGS) entry which is preliminary data.</text>
</comment>
<dbReference type="GO" id="GO:0016705">
    <property type="term" value="F:oxidoreductase activity, acting on paired donors, with incorporation or reduction of molecular oxygen"/>
    <property type="evidence" value="ECO:0007669"/>
    <property type="project" value="UniProtKB-ARBA"/>
</dbReference>
<protein>
    <recommendedName>
        <fullName evidence="5">Rieske domain-containing protein</fullName>
    </recommendedName>
</protein>
<dbReference type="Pfam" id="PF00355">
    <property type="entry name" value="Rieske"/>
    <property type="match status" value="1"/>
</dbReference>
<dbReference type="STRING" id="1125779.HMPREF1219_01773"/>
<proteinExistence type="predicted"/>
<dbReference type="GO" id="GO:0004497">
    <property type="term" value="F:monooxygenase activity"/>
    <property type="evidence" value="ECO:0007669"/>
    <property type="project" value="UniProtKB-ARBA"/>
</dbReference>
<dbReference type="eggNOG" id="COG2146">
    <property type="taxonomic scope" value="Bacteria"/>
</dbReference>
<keyword evidence="2" id="KW-0479">Metal-binding</keyword>
<feature type="domain" description="Rieske" evidence="5">
    <location>
        <begin position="45"/>
        <end position="135"/>
    </location>
</feature>
<dbReference type="SUPFAM" id="SSF50022">
    <property type="entry name" value="ISP domain"/>
    <property type="match status" value="1"/>
</dbReference>
<evidence type="ECO:0000256" key="1">
    <source>
        <dbReference type="ARBA" id="ARBA00022714"/>
    </source>
</evidence>
<dbReference type="AlphaFoldDB" id="S2ZX19"/>
<dbReference type="PROSITE" id="PS51296">
    <property type="entry name" value="RIESKE"/>
    <property type="match status" value="1"/>
</dbReference>
<dbReference type="HOGENOM" id="CLU_055690_1_4_11"/>